<dbReference type="GO" id="GO:0005886">
    <property type="term" value="C:plasma membrane"/>
    <property type="evidence" value="ECO:0007669"/>
    <property type="project" value="UniProtKB-SubCell"/>
</dbReference>
<dbReference type="GO" id="GO:0009103">
    <property type="term" value="P:lipopolysaccharide biosynthetic process"/>
    <property type="evidence" value="ECO:0007669"/>
    <property type="project" value="UniProtKB-ARBA"/>
</dbReference>
<dbReference type="Proteomes" id="UP001431572">
    <property type="component" value="Chromosome 1"/>
</dbReference>
<keyword evidence="6 8" id="KW-1133">Transmembrane helix</keyword>
<evidence type="ECO:0000256" key="3">
    <source>
        <dbReference type="ARBA" id="ARBA00022676"/>
    </source>
</evidence>
<evidence type="ECO:0000256" key="2">
    <source>
        <dbReference type="ARBA" id="ARBA00022475"/>
    </source>
</evidence>
<proteinExistence type="predicted"/>
<evidence type="ECO:0000256" key="8">
    <source>
        <dbReference type="SAM" id="Phobius"/>
    </source>
</evidence>
<keyword evidence="7 8" id="KW-0472">Membrane</keyword>
<gene>
    <name evidence="10" type="ORF">HXX08_01355</name>
    <name evidence="11" type="ORF">OZ401_002192</name>
</gene>
<evidence type="ECO:0000313" key="11">
    <source>
        <dbReference type="EMBL" id="WJW66396.1"/>
    </source>
</evidence>
<keyword evidence="4 11" id="KW-0808">Transferase</keyword>
<evidence type="ECO:0000313" key="13">
    <source>
        <dbReference type="Proteomes" id="UP001431572"/>
    </source>
</evidence>
<keyword evidence="5 8" id="KW-0812">Transmembrane</keyword>
<dbReference type="InterPro" id="IPR050297">
    <property type="entry name" value="LipidA_mod_glycosyltrf_83"/>
</dbReference>
<dbReference type="GO" id="GO:0016763">
    <property type="term" value="F:pentosyltransferase activity"/>
    <property type="evidence" value="ECO:0007669"/>
    <property type="project" value="TreeGrafter"/>
</dbReference>
<evidence type="ECO:0000313" key="12">
    <source>
        <dbReference type="Proteomes" id="UP000521676"/>
    </source>
</evidence>
<feature type="transmembrane region" description="Helical" evidence="8">
    <location>
        <begin position="282"/>
        <end position="302"/>
    </location>
</feature>
<dbReference type="Pfam" id="PF13231">
    <property type="entry name" value="PMT_2"/>
    <property type="match status" value="1"/>
</dbReference>
<dbReference type="InterPro" id="IPR038731">
    <property type="entry name" value="RgtA/B/C-like"/>
</dbReference>
<reference evidence="11" key="2">
    <citation type="journal article" date="2024" name="Nature">
        <title>Anoxygenic phototroph of the Chloroflexota uses a type I reaction centre.</title>
        <authorList>
            <person name="Tsuji J.M."/>
            <person name="Shaw N.A."/>
            <person name="Nagashima S."/>
            <person name="Venkiteswaran J.J."/>
            <person name="Schiff S.L."/>
            <person name="Watanabe T."/>
            <person name="Fukui M."/>
            <person name="Hanada S."/>
            <person name="Tank M."/>
            <person name="Neufeld J.D."/>
        </authorList>
    </citation>
    <scope>NUCLEOTIDE SEQUENCE</scope>
    <source>
        <strain evidence="11">L227-S17</strain>
    </source>
</reference>
<dbReference type="RefSeq" id="WP_341468280.1">
    <property type="nucleotide sequence ID" value="NZ_CP128399.1"/>
</dbReference>
<name>A0A8T7LUE7_9CHLR</name>
<evidence type="ECO:0000256" key="5">
    <source>
        <dbReference type="ARBA" id="ARBA00022692"/>
    </source>
</evidence>
<feature type="domain" description="Glycosyltransferase RgtA/B/C/D-like" evidence="9">
    <location>
        <begin position="81"/>
        <end position="208"/>
    </location>
</feature>
<comment type="subcellular location">
    <subcellularLocation>
        <location evidence="1">Cell membrane</location>
        <topology evidence="1">Multi-pass membrane protein</topology>
    </subcellularLocation>
</comment>
<evidence type="ECO:0000256" key="6">
    <source>
        <dbReference type="ARBA" id="ARBA00022989"/>
    </source>
</evidence>
<feature type="transmembrane region" description="Helical" evidence="8">
    <location>
        <begin position="371"/>
        <end position="394"/>
    </location>
</feature>
<reference evidence="10 12" key="1">
    <citation type="submission" date="2020-06" db="EMBL/GenBank/DDBJ databases">
        <title>Anoxygenic phototrophic Chloroflexota member uses a Type I reaction center.</title>
        <authorList>
            <person name="Tsuji J.M."/>
            <person name="Shaw N.A."/>
            <person name="Nagashima S."/>
            <person name="Venkiteswaran J."/>
            <person name="Schiff S.L."/>
            <person name="Hanada S."/>
            <person name="Tank M."/>
            <person name="Neufeld J.D."/>
        </authorList>
    </citation>
    <scope>NUCLEOTIDE SEQUENCE [LARGE SCALE GENOMIC DNA]</scope>
    <source>
        <strain evidence="10">L227-S17</strain>
    </source>
</reference>
<feature type="transmembrane region" description="Helical" evidence="8">
    <location>
        <begin position="152"/>
        <end position="168"/>
    </location>
</feature>
<feature type="transmembrane region" description="Helical" evidence="8">
    <location>
        <begin position="129"/>
        <end position="146"/>
    </location>
</feature>
<dbReference type="Proteomes" id="UP000521676">
    <property type="component" value="Unassembled WGS sequence"/>
</dbReference>
<dbReference type="PANTHER" id="PTHR33908">
    <property type="entry name" value="MANNOSYLTRANSFERASE YKCB-RELATED"/>
    <property type="match status" value="1"/>
</dbReference>
<accession>A0A8T7LUE7</accession>
<evidence type="ECO:0000256" key="7">
    <source>
        <dbReference type="ARBA" id="ARBA00023136"/>
    </source>
</evidence>
<dbReference type="PANTHER" id="PTHR33908:SF11">
    <property type="entry name" value="MEMBRANE PROTEIN"/>
    <property type="match status" value="1"/>
</dbReference>
<feature type="transmembrane region" description="Helical" evidence="8">
    <location>
        <begin position="346"/>
        <end position="365"/>
    </location>
</feature>
<evidence type="ECO:0000259" key="9">
    <source>
        <dbReference type="Pfam" id="PF13231"/>
    </source>
</evidence>
<feature type="transmembrane region" description="Helical" evidence="8">
    <location>
        <begin position="180"/>
        <end position="208"/>
    </location>
</feature>
<organism evidence="10 12">
    <name type="scientific">Candidatus Chlorohelix allophototropha</name>
    <dbReference type="NCBI Taxonomy" id="3003348"/>
    <lineage>
        <taxon>Bacteria</taxon>
        <taxon>Bacillati</taxon>
        <taxon>Chloroflexota</taxon>
        <taxon>Chloroflexia</taxon>
        <taxon>Candidatus Chloroheliales</taxon>
        <taxon>Candidatus Chloroheliaceae</taxon>
        <taxon>Candidatus Chlorohelix</taxon>
    </lineage>
</organism>
<keyword evidence="13" id="KW-1185">Reference proteome</keyword>
<evidence type="ECO:0000256" key="4">
    <source>
        <dbReference type="ARBA" id="ARBA00022679"/>
    </source>
</evidence>
<protein>
    <submittedName>
        <fullName evidence="10">Glycosyltransferase family 39 protein</fullName>
        <ecNumber evidence="11">2.4.-.-</ecNumber>
    </submittedName>
</protein>
<keyword evidence="3 11" id="KW-0328">Glycosyltransferase</keyword>
<evidence type="ECO:0000313" key="10">
    <source>
        <dbReference type="EMBL" id="NWJ44503.1"/>
    </source>
</evidence>
<evidence type="ECO:0000256" key="1">
    <source>
        <dbReference type="ARBA" id="ARBA00004651"/>
    </source>
</evidence>
<dbReference type="AlphaFoldDB" id="A0A8T7LUE7"/>
<keyword evidence="2" id="KW-1003">Cell membrane</keyword>
<feature type="transmembrane region" description="Helical" evidence="8">
    <location>
        <begin position="314"/>
        <end position="334"/>
    </location>
</feature>
<dbReference type="EMBL" id="CP128399">
    <property type="protein sequence ID" value="WJW66396.1"/>
    <property type="molecule type" value="Genomic_DNA"/>
</dbReference>
<dbReference type="EMBL" id="JACATZ010000001">
    <property type="protein sequence ID" value="NWJ44503.1"/>
    <property type="molecule type" value="Genomic_DNA"/>
</dbReference>
<sequence>MLNRSSLVSANAFKKGWEALSHRSYQLEWLAVGLLTGLAFLVRRNSLGNQSLWFDEADLVARASDNLGKILENFFKAGENGPLYTLLMHFWIQIFGNSELAVRTPSLLAGTTAVPLLYLAARKLGGTKVALLAALLLTLSPYNVWYSQDAKMYPLALCLTLASVWLFLKALEDRRWRWWVAYIIITTLGFYIHVMAAMIVGVEIAYYFGLRWYKKSPNLYNGKRILISFGLLTLPYLPLALWQLIALWDGTVGATWFVPVSLPEMLNSLLRRFALNRSVEPWETIGALVFLVLAILGLFKVWRKPSRTENNAFFSPAIFLTLYLVLPILSFYLLTTRIPLFAERYLLIASPAYYILAAMGLVWLATRRMTMVFALLGLAFVLVMALVALVNVNYSKEAQKEDWREAMKQLTAQLRPGDIVFVVPGYLETAVRYYLKPGSDVAIQTIPESILAPKAVGDTDDIALNDYVQRSIRSYERAWLVISPERYQREDPQEFLRKVWFDNNTYTIGDPLEFVGVEILKYSFAQIPGTNVDFYPRSSLTDYKFGNTILLEGYDYLSNGAGRILPTGTVQQGDNLHLTLYFRKLLPDTTDYEISVRLVTSNGEDTATNYTTRALSGYYPTSIWQPYRGVRDYREIYIKVPTGEYRLEVSLNPVGKPEQKVLVSGREGQNLLTNANKVLLSLPVTVVLRQ</sequence>
<dbReference type="EC" id="2.4.-.-" evidence="11"/>